<dbReference type="PANTHER" id="PTHR11895:SF67">
    <property type="entry name" value="AMIDASE DOMAIN-CONTAINING PROTEIN"/>
    <property type="match status" value="1"/>
</dbReference>
<dbReference type="Gene3D" id="3.90.1300.10">
    <property type="entry name" value="Amidase signature (AS) domain"/>
    <property type="match status" value="1"/>
</dbReference>
<dbReference type="Pfam" id="PF01425">
    <property type="entry name" value="Amidase"/>
    <property type="match status" value="1"/>
</dbReference>
<dbReference type="InterPro" id="IPR000120">
    <property type="entry name" value="Amidase"/>
</dbReference>
<dbReference type="GO" id="GO:0003824">
    <property type="term" value="F:catalytic activity"/>
    <property type="evidence" value="ECO:0007669"/>
    <property type="project" value="InterPro"/>
</dbReference>
<protein>
    <submittedName>
        <fullName evidence="3">Amidase signature domain-containing protein</fullName>
    </submittedName>
</protein>
<dbReference type="AlphaFoldDB" id="A0A6A6PTR0"/>
<dbReference type="SUPFAM" id="SSF75304">
    <property type="entry name" value="Amidase signature (AS) enzymes"/>
    <property type="match status" value="1"/>
</dbReference>
<dbReference type="EMBL" id="MU001635">
    <property type="protein sequence ID" value="KAF2483499.1"/>
    <property type="molecule type" value="Genomic_DNA"/>
</dbReference>
<proteinExistence type="inferred from homology"/>
<dbReference type="RefSeq" id="XP_033590069.1">
    <property type="nucleotide sequence ID" value="XM_033737153.1"/>
</dbReference>
<feature type="domain" description="Amidase" evidence="2">
    <location>
        <begin position="158"/>
        <end position="569"/>
    </location>
</feature>
<evidence type="ECO:0000313" key="3">
    <source>
        <dbReference type="EMBL" id="KAF2483499.1"/>
    </source>
</evidence>
<dbReference type="PANTHER" id="PTHR11895">
    <property type="entry name" value="TRANSAMIDASE"/>
    <property type="match status" value="1"/>
</dbReference>
<evidence type="ECO:0000259" key="2">
    <source>
        <dbReference type="Pfam" id="PF01425"/>
    </source>
</evidence>
<accession>A0A6A6PTR0</accession>
<evidence type="ECO:0000313" key="4">
    <source>
        <dbReference type="Proteomes" id="UP000799767"/>
    </source>
</evidence>
<dbReference type="OrthoDB" id="421993at2759"/>
<dbReference type="InterPro" id="IPR020556">
    <property type="entry name" value="Amidase_CS"/>
</dbReference>
<sequence length="606" mass="65251">MANKDQEGTYWINRPSAKAYDFEYKAPPPPSNPVVRGVALHYLSQLVAASGFVQGVLWSNAGFGKLRDRPELNDVDARYDPTVIKARRGAESASASTNEQHIQALNSEDWTARKPAKSPFYSALDYHEAYKSGSVTPLQVVETLLPLIRRDVKDATEHSIAFLQTKVDLVRKAAEESTARYKAGKPLGPLDGVPMAVKDEEDLTGYGKCLASKLDFTNKADVTSFCVKLWLEAGAICLGKTTMHELGCDTTNINPIWGTPRNPYSKHYYCGGSSGGSAYAVAAGLVPFAMGNDGGGSVRIPSAYCGLYGLKTSHGRISVRPSSNLAISTGVAGPLAANMVDLELAYRIMAQPDSQHSSSALFIPPSPSPPRTNKVLGIYDTWFSRADKAVQTACRAAIDHLTTHCGYTLLPITLPLIHDGQLAHAMTILAEIASGIPTVSQLTPPNRILLSLGKRTPAVDLLQAQKLRHLLMQHLAHLYAQHPDLIIVTPTTPNAGWRINDADLAYGCSDGNKQIRNMEYAWLANFVGCPAISVPVGFGDAEDQDIEGQGRVPVGLTGMAEWGGEDGLLGFGYEVEGWLGEEGRPRPETWVDVLGRAREGSGGVDG</sequence>
<dbReference type="Proteomes" id="UP000799767">
    <property type="component" value="Unassembled WGS sequence"/>
</dbReference>
<dbReference type="InterPro" id="IPR023631">
    <property type="entry name" value="Amidase_dom"/>
</dbReference>
<name>A0A6A6PTR0_9PEZI</name>
<organism evidence="3 4">
    <name type="scientific">Neohortaea acidophila</name>
    <dbReference type="NCBI Taxonomy" id="245834"/>
    <lineage>
        <taxon>Eukaryota</taxon>
        <taxon>Fungi</taxon>
        <taxon>Dikarya</taxon>
        <taxon>Ascomycota</taxon>
        <taxon>Pezizomycotina</taxon>
        <taxon>Dothideomycetes</taxon>
        <taxon>Dothideomycetidae</taxon>
        <taxon>Mycosphaerellales</taxon>
        <taxon>Teratosphaeriaceae</taxon>
        <taxon>Neohortaea</taxon>
    </lineage>
</organism>
<reference evidence="3" key="1">
    <citation type="journal article" date="2020" name="Stud. Mycol.">
        <title>101 Dothideomycetes genomes: a test case for predicting lifestyles and emergence of pathogens.</title>
        <authorList>
            <person name="Haridas S."/>
            <person name="Albert R."/>
            <person name="Binder M."/>
            <person name="Bloem J."/>
            <person name="Labutti K."/>
            <person name="Salamov A."/>
            <person name="Andreopoulos B."/>
            <person name="Baker S."/>
            <person name="Barry K."/>
            <person name="Bills G."/>
            <person name="Bluhm B."/>
            <person name="Cannon C."/>
            <person name="Castanera R."/>
            <person name="Culley D."/>
            <person name="Daum C."/>
            <person name="Ezra D."/>
            <person name="Gonzalez J."/>
            <person name="Henrissat B."/>
            <person name="Kuo A."/>
            <person name="Liang C."/>
            <person name="Lipzen A."/>
            <person name="Lutzoni F."/>
            <person name="Magnuson J."/>
            <person name="Mondo S."/>
            <person name="Nolan M."/>
            <person name="Ohm R."/>
            <person name="Pangilinan J."/>
            <person name="Park H.-J."/>
            <person name="Ramirez L."/>
            <person name="Alfaro M."/>
            <person name="Sun H."/>
            <person name="Tritt A."/>
            <person name="Yoshinaga Y."/>
            <person name="Zwiers L.-H."/>
            <person name="Turgeon B."/>
            <person name="Goodwin S."/>
            <person name="Spatafora J."/>
            <person name="Crous P."/>
            <person name="Grigoriev I."/>
        </authorList>
    </citation>
    <scope>NUCLEOTIDE SEQUENCE</scope>
    <source>
        <strain evidence="3">CBS 113389</strain>
    </source>
</reference>
<dbReference type="PROSITE" id="PS00571">
    <property type="entry name" value="AMIDASES"/>
    <property type="match status" value="1"/>
</dbReference>
<keyword evidence="4" id="KW-1185">Reference proteome</keyword>
<evidence type="ECO:0000256" key="1">
    <source>
        <dbReference type="ARBA" id="ARBA00009199"/>
    </source>
</evidence>
<dbReference type="InterPro" id="IPR036928">
    <property type="entry name" value="AS_sf"/>
</dbReference>
<gene>
    <name evidence="3" type="ORF">BDY17DRAFT_324225</name>
</gene>
<comment type="similarity">
    <text evidence="1">Belongs to the amidase family.</text>
</comment>
<dbReference type="GeneID" id="54478155"/>